<dbReference type="PROSITE" id="PS51375">
    <property type="entry name" value="PPR"/>
    <property type="match status" value="7"/>
</dbReference>
<dbReference type="KEGG" id="rarg:115742765"/>
<feature type="repeat" description="PPR" evidence="2">
    <location>
        <begin position="260"/>
        <end position="294"/>
    </location>
</feature>
<feature type="repeat" description="PPR" evidence="2">
    <location>
        <begin position="124"/>
        <end position="158"/>
    </location>
</feature>
<dbReference type="FunFam" id="1.25.40.10:FF:000144">
    <property type="entry name" value="Pentatricopeptide repeat-containing protein, mitochondrial"/>
    <property type="match status" value="1"/>
</dbReference>
<evidence type="ECO:0000313" key="3">
    <source>
        <dbReference type="Proteomes" id="UP000827889"/>
    </source>
</evidence>
<gene>
    <name evidence="4" type="primary">LOC115742765</name>
</gene>
<dbReference type="Pfam" id="PF13041">
    <property type="entry name" value="PPR_2"/>
    <property type="match status" value="3"/>
</dbReference>
<sequence>MKQGPLSCFMLSSPRLKLFSRARLTLELDFTSHRLFSSLSHERTQPCSHSSSSTRNDLLDFFDHLLQQCYSAEQPGRIHAGIIVAGTADSAFLAARLVSIYARFGLLDGARKVFDKAPVECKSNLLLWNSILRAYTSNGGHEEALELYVEMRKLGVLGDGFTFPLVTRGCAEMGSSIWSRNVHCHVLQMGLHNNLHVVNGLMGMYAKHGQMGIALQLFDRMDARSCISWNTMISGFALKFDCDGALEMFRHMESEGVEPNVVTWTSLLSSHARSGRHVETVELFGSMRMRGIGPGAEALAVVLSVCSNMVALHMVKAIHGLVIKVGFEAYLIVNNSLVRAYGKQRQLKDASQLFFVMESKNIVSWNALITSYAESGLCDEAFEIFSQLKKSDGCSLARPNVISWSAIIDAFASAGRGRESLELYRQMQLAKIGGNAITVSSVLSVCVELSALNLGREVHGHVVRALMNHNLLVANSLITMYMRCGCLNEGSLVFKKLEVKDLISWNSMIAGCGMHGLGKDALRYFDGMLEAGMEPDKVTFVAVLSACSHAGLLVEGRKLYDRMTKEFGIEPQMEHYACLVDLLSRSGSLQEATEVVKAMPLTPNACVWGALLSACRMYTDTDFAEATASHVFSQNLETTGSYMLLSNIYAANGQWDDSARLRISAKEKGLKKVPGQSWIELSNKFHMFSSGRALQLGMENVYGVLEELTLQMETEDIIPAILLKTSS</sequence>
<protein>
    <submittedName>
        <fullName evidence="4">Pentatricopeptide repeat-containing protein At1g17630</fullName>
    </submittedName>
</protein>
<organism evidence="3 4">
    <name type="scientific">Rhodamnia argentea</name>
    <dbReference type="NCBI Taxonomy" id="178133"/>
    <lineage>
        <taxon>Eukaryota</taxon>
        <taxon>Viridiplantae</taxon>
        <taxon>Streptophyta</taxon>
        <taxon>Embryophyta</taxon>
        <taxon>Tracheophyta</taxon>
        <taxon>Spermatophyta</taxon>
        <taxon>Magnoliopsida</taxon>
        <taxon>eudicotyledons</taxon>
        <taxon>Gunneridae</taxon>
        <taxon>Pentapetalae</taxon>
        <taxon>rosids</taxon>
        <taxon>malvids</taxon>
        <taxon>Myrtales</taxon>
        <taxon>Myrtaceae</taxon>
        <taxon>Myrtoideae</taxon>
        <taxon>Myrteae</taxon>
        <taxon>Australasian group</taxon>
        <taxon>Rhodamnia</taxon>
    </lineage>
</organism>
<dbReference type="GO" id="GO:0009451">
    <property type="term" value="P:RNA modification"/>
    <property type="evidence" value="ECO:0007669"/>
    <property type="project" value="InterPro"/>
</dbReference>
<evidence type="ECO:0000256" key="1">
    <source>
        <dbReference type="ARBA" id="ARBA00022737"/>
    </source>
</evidence>
<accession>A0A8B8PG78</accession>
<dbReference type="RefSeq" id="XP_030533113.1">
    <property type="nucleotide sequence ID" value="XM_030677253.2"/>
</dbReference>
<dbReference type="OrthoDB" id="881013at2759"/>
<dbReference type="FunFam" id="1.25.40.10:FF:000393">
    <property type="entry name" value="Pentatricopeptide repeat-containing protein At1g20230"/>
    <property type="match status" value="2"/>
</dbReference>
<feature type="repeat" description="PPR" evidence="2">
    <location>
        <begin position="501"/>
        <end position="535"/>
    </location>
</feature>
<dbReference type="FunFam" id="1.25.40.10:FF:000280">
    <property type="entry name" value="Pentatricopeptide repeat-containing protein"/>
    <property type="match status" value="1"/>
</dbReference>
<dbReference type="PANTHER" id="PTHR47926">
    <property type="entry name" value="PENTATRICOPEPTIDE REPEAT-CONTAINING PROTEIN"/>
    <property type="match status" value="1"/>
</dbReference>
<dbReference type="InterPro" id="IPR011990">
    <property type="entry name" value="TPR-like_helical_dom_sf"/>
</dbReference>
<keyword evidence="3" id="KW-1185">Reference proteome</keyword>
<feature type="repeat" description="PPR" evidence="2">
    <location>
        <begin position="400"/>
        <end position="434"/>
    </location>
</feature>
<dbReference type="Pfam" id="PF20431">
    <property type="entry name" value="E_motif"/>
    <property type="match status" value="1"/>
</dbReference>
<evidence type="ECO:0000256" key="2">
    <source>
        <dbReference type="PROSITE-ProRule" id="PRU00708"/>
    </source>
</evidence>
<keyword evidence="1" id="KW-0677">Repeat</keyword>
<name>A0A8B8PG78_9MYRT</name>
<feature type="repeat" description="PPR" evidence="2">
    <location>
        <begin position="225"/>
        <end position="259"/>
    </location>
</feature>
<dbReference type="InterPro" id="IPR046960">
    <property type="entry name" value="PPR_At4g14850-like_plant"/>
</dbReference>
<proteinExistence type="predicted"/>
<dbReference type="Gene3D" id="1.25.40.10">
    <property type="entry name" value="Tetratricopeptide repeat domain"/>
    <property type="match status" value="5"/>
</dbReference>
<dbReference type="InterPro" id="IPR002885">
    <property type="entry name" value="PPR_rpt"/>
</dbReference>
<dbReference type="AlphaFoldDB" id="A0A8B8PG78"/>
<feature type="repeat" description="PPR" evidence="2">
    <location>
        <begin position="361"/>
        <end position="391"/>
    </location>
</feature>
<dbReference type="Proteomes" id="UP000827889">
    <property type="component" value="Chromosome 6"/>
</dbReference>
<dbReference type="Pfam" id="PF01535">
    <property type="entry name" value="PPR"/>
    <property type="match status" value="5"/>
</dbReference>
<dbReference type="InterPro" id="IPR046848">
    <property type="entry name" value="E_motif"/>
</dbReference>
<feature type="repeat" description="PPR" evidence="2">
    <location>
        <begin position="536"/>
        <end position="571"/>
    </location>
</feature>
<dbReference type="GO" id="GO:0003723">
    <property type="term" value="F:RNA binding"/>
    <property type="evidence" value="ECO:0007669"/>
    <property type="project" value="InterPro"/>
</dbReference>
<dbReference type="GeneID" id="115742765"/>
<dbReference type="NCBIfam" id="TIGR00756">
    <property type="entry name" value="PPR"/>
    <property type="match status" value="8"/>
</dbReference>
<reference evidence="4" key="1">
    <citation type="submission" date="2025-08" db="UniProtKB">
        <authorList>
            <consortium name="RefSeq"/>
        </authorList>
    </citation>
    <scope>IDENTIFICATION</scope>
    <source>
        <tissue evidence="4">Leaf</tissue>
    </source>
</reference>
<evidence type="ECO:0000313" key="4">
    <source>
        <dbReference type="RefSeq" id="XP_030533113.1"/>
    </source>
</evidence>
<dbReference type="PANTHER" id="PTHR47926:SF389">
    <property type="entry name" value="PENTATRICOPEPTIDE PROTEIN-RELATED"/>
    <property type="match status" value="1"/>
</dbReference>